<gene>
    <name evidence="10" type="ORF">GKD66_08220</name>
</gene>
<comment type="similarity">
    <text evidence="7">Belongs to the TonB-dependent receptor family.</text>
</comment>
<evidence type="ECO:0000256" key="1">
    <source>
        <dbReference type="ARBA" id="ARBA00004571"/>
    </source>
</evidence>
<name>A0A7K0HIV8_PARDI</name>
<dbReference type="InterPro" id="IPR039426">
    <property type="entry name" value="TonB-dep_rcpt-like"/>
</dbReference>
<evidence type="ECO:0000256" key="7">
    <source>
        <dbReference type="PROSITE-ProRule" id="PRU01360"/>
    </source>
</evidence>
<reference evidence="10 11" key="1">
    <citation type="journal article" date="2019" name="Nat. Med.">
        <title>A library of human gut bacterial isolates paired with longitudinal multiomics data enables mechanistic microbiome research.</title>
        <authorList>
            <person name="Poyet M."/>
            <person name="Groussin M."/>
            <person name="Gibbons S.M."/>
            <person name="Avila-Pacheco J."/>
            <person name="Jiang X."/>
            <person name="Kearney S.M."/>
            <person name="Perrotta A.R."/>
            <person name="Berdy B."/>
            <person name="Zhao S."/>
            <person name="Lieberman T.D."/>
            <person name="Swanson P.K."/>
            <person name="Smith M."/>
            <person name="Roesemann S."/>
            <person name="Alexander J.E."/>
            <person name="Rich S.A."/>
            <person name="Livny J."/>
            <person name="Vlamakis H."/>
            <person name="Clish C."/>
            <person name="Bullock K."/>
            <person name="Deik A."/>
            <person name="Scott J."/>
            <person name="Pierce K.A."/>
            <person name="Xavier R.J."/>
            <person name="Alm E.J."/>
        </authorList>
    </citation>
    <scope>NUCLEOTIDE SEQUENCE [LARGE SCALE GENOMIC DNA]</scope>
    <source>
        <strain evidence="10 11">BIOML-A32</strain>
    </source>
</reference>
<keyword evidence="6 7" id="KW-0998">Cell outer membrane</keyword>
<dbReference type="NCBIfam" id="TIGR04056">
    <property type="entry name" value="OMP_RagA_SusC"/>
    <property type="match status" value="1"/>
</dbReference>
<dbReference type="Proteomes" id="UP000441358">
    <property type="component" value="Unassembled WGS sequence"/>
</dbReference>
<accession>A0A7K0HIV8</accession>
<evidence type="ECO:0000313" key="10">
    <source>
        <dbReference type="EMBL" id="MRZ50206.1"/>
    </source>
</evidence>
<feature type="signal peptide" evidence="8">
    <location>
        <begin position="1"/>
        <end position="20"/>
    </location>
</feature>
<keyword evidence="2 7" id="KW-0813">Transport</keyword>
<evidence type="ECO:0000256" key="6">
    <source>
        <dbReference type="ARBA" id="ARBA00023237"/>
    </source>
</evidence>
<dbReference type="InterPro" id="IPR023996">
    <property type="entry name" value="TonB-dep_OMP_SusC/RagA"/>
</dbReference>
<dbReference type="Gene3D" id="2.170.130.10">
    <property type="entry name" value="TonB-dependent receptor, plug domain"/>
    <property type="match status" value="1"/>
</dbReference>
<sequence length="1017" mass="112487">MKAKLMLCLCLLLAATTMFAQNLTVTGVVTEKATGYPAIGVSVLVKGTTNGTITSMDGDYTLSNVPKNATLVFSYVGMTTQEVPVNGQTVVNVLMSEDTQNLEEVVVIGYGTSKAKDLTAPITMIKADEITKHATTSPMGALQGKVPGVQITNSGQPGSGPSVRIRGIGSMNADSQPLYVVDGMFFDNIDFLNNSDIQDLSILKDASAASIYGVRAANGVVLITTKKGALNRPATITYDGYVGFQKATNVLEMASGDQYRMMANEIGDATLIDKVNQANKLWGNLNTNWYDELLRTAMIHNHSLDISGGTEKVTYSVGASYLYQDGILDAENSYNRLNLRTQADYRVFNWLKVGTNIMFSNSNQIIPNHTVWQHAFRMPGIMPAFDENSTLNPYPVKYASPAQIGLSEFYSNPVAAANYYDSKNKSLRIMPSFYAQLDLLPDNKLVWKTQYSQDVNIQQVRTFTPEYRVGGTQAASTSTLKKQNDTYWSYIVDNTLTYKDQFGDHGLTAMLGNSVREENWRNLWGNATGVPEGFEEYYYLNQGNADGRTTGDDGTTYRGVSWFGRISYDYQGKYLLSATMRADGSSKYQDKWGYFPSVGAAWNISEESFMKDQKWIDYLKLRASWGKLGNDKIQASDGFASVTQDMTTTGIFGGSAIPGYTNLVYFSWLGWETVNETNVGLDFRTLNSRLSLEADWYYRLTQNAVIDAPLPMGLGDGSLLGNRGEILNTGVELSLNWSDKIGKDFTYYIGGNITTLHNEVKSLDGAPYIYGGSAEFRTISRVGSELNSYYGYELAGVYQNTAEIAADPIAVANGLEPGDFKYVDQNGDGKIDAQDRVILGSYVPNFTYGINLGFSYKNFDFSMVMQGQTGNQIVNRKRGDRRWHSELNYDADQVENRWTGEGSTNDYPSAKGSVKAWNIANFNSFFVEDGSYFRIQNIQLAYTFPKKDLGKFKMPSIRLSLTADRPLTIFKANSFSPELMSGVNADGTQSLSSTSYGFDEQVYPLSSSYTFGVRIIY</sequence>
<dbReference type="Gene3D" id="2.40.170.20">
    <property type="entry name" value="TonB-dependent receptor, beta-barrel domain"/>
    <property type="match status" value="1"/>
</dbReference>
<keyword evidence="4 7" id="KW-0812">Transmembrane</keyword>
<keyword evidence="8" id="KW-0732">Signal</keyword>
<dbReference type="RefSeq" id="WP_011967126.1">
    <property type="nucleotide sequence ID" value="NZ_CP069431.1"/>
</dbReference>
<dbReference type="InterPro" id="IPR008969">
    <property type="entry name" value="CarboxyPept-like_regulatory"/>
</dbReference>
<evidence type="ECO:0000313" key="11">
    <source>
        <dbReference type="Proteomes" id="UP000441358"/>
    </source>
</evidence>
<protein>
    <submittedName>
        <fullName evidence="10">SusC/RagA family TonB-linked outer membrane protein</fullName>
    </submittedName>
</protein>
<dbReference type="AlphaFoldDB" id="A0A7K0HIV8"/>
<dbReference type="GO" id="GO:0009279">
    <property type="term" value="C:cell outer membrane"/>
    <property type="evidence" value="ECO:0007669"/>
    <property type="project" value="UniProtKB-SubCell"/>
</dbReference>
<proteinExistence type="inferred from homology"/>
<feature type="domain" description="TonB-dependent receptor plug" evidence="9">
    <location>
        <begin position="115"/>
        <end position="220"/>
    </location>
</feature>
<evidence type="ECO:0000256" key="5">
    <source>
        <dbReference type="ARBA" id="ARBA00023136"/>
    </source>
</evidence>
<evidence type="ECO:0000259" key="9">
    <source>
        <dbReference type="Pfam" id="PF07715"/>
    </source>
</evidence>
<dbReference type="OMA" id="NAMQRYG"/>
<dbReference type="InterPro" id="IPR037066">
    <property type="entry name" value="Plug_dom_sf"/>
</dbReference>
<evidence type="ECO:0000256" key="3">
    <source>
        <dbReference type="ARBA" id="ARBA00022452"/>
    </source>
</evidence>
<evidence type="ECO:0000256" key="4">
    <source>
        <dbReference type="ARBA" id="ARBA00022692"/>
    </source>
</evidence>
<evidence type="ECO:0000256" key="2">
    <source>
        <dbReference type="ARBA" id="ARBA00022448"/>
    </source>
</evidence>
<dbReference type="InterPro" id="IPR036942">
    <property type="entry name" value="Beta-barrel_TonB_sf"/>
</dbReference>
<dbReference type="Pfam" id="PF13715">
    <property type="entry name" value="CarbopepD_reg_2"/>
    <property type="match status" value="1"/>
</dbReference>
<dbReference type="Gene3D" id="2.60.40.1120">
    <property type="entry name" value="Carboxypeptidase-like, regulatory domain"/>
    <property type="match status" value="1"/>
</dbReference>
<dbReference type="EMBL" id="WKMC01000004">
    <property type="protein sequence ID" value="MRZ50206.1"/>
    <property type="molecule type" value="Genomic_DNA"/>
</dbReference>
<organism evidence="10 11">
    <name type="scientific">Parabacteroides distasonis</name>
    <dbReference type="NCBI Taxonomy" id="823"/>
    <lineage>
        <taxon>Bacteria</taxon>
        <taxon>Pseudomonadati</taxon>
        <taxon>Bacteroidota</taxon>
        <taxon>Bacteroidia</taxon>
        <taxon>Bacteroidales</taxon>
        <taxon>Tannerellaceae</taxon>
        <taxon>Parabacteroides</taxon>
    </lineage>
</organism>
<evidence type="ECO:0000256" key="8">
    <source>
        <dbReference type="SAM" id="SignalP"/>
    </source>
</evidence>
<dbReference type="FunFam" id="2.170.130.10:FF:000008">
    <property type="entry name" value="SusC/RagA family TonB-linked outer membrane protein"/>
    <property type="match status" value="1"/>
</dbReference>
<comment type="subcellular location">
    <subcellularLocation>
        <location evidence="1 7">Cell outer membrane</location>
        <topology evidence="1 7">Multi-pass membrane protein</topology>
    </subcellularLocation>
</comment>
<comment type="caution">
    <text evidence="10">The sequence shown here is derived from an EMBL/GenBank/DDBJ whole genome shotgun (WGS) entry which is preliminary data.</text>
</comment>
<dbReference type="SUPFAM" id="SSF49464">
    <property type="entry name" value="Carboxypeptidase regulatory domain-like"/>
    <property type="match status" value="1"/>
</dbReference>
<keyword evidence="5 7" id="KW-0472">Membrane</keyword>
<dbReference type="NCBIfam" id="TIGR04057">
    <property type="entry name" value="SusC_RagA_signa"/>
    <property type="match status" value="1"/>
</dbReference>
<feature type="chain" id="PRO_5029654940" evidence="8">
    <location>
        <begin position="21"/>
        <end position="1017"/>
    </location>
</feature>
<dbReference type="SUPFAM" id="SSF56935">
    <property type="entry name" value="Porins"/>
    <property type="match status" value="1"/>
</dbReference>
<dbReference type="FunFam" id="2.60.40.1120:FF:000003">
    <property type="entry name" value="Outer membrane protein Omp121"/>
    <property type="match status" value="1"/>
</dbReference>
<dbReference type="InterPro" id="IPR023997">
    <property type="entry name" value="TonB-dep_OMP_SusC/RagA_CS"/>
</dbReference>
<keyword evidence="3 7" id="KW-1134">Transmembrane beta strand</keyword>
<dbReference type="Pfam" id="PF07715">
    <property type="entry name" value="Plug"/>
    <property type="match status" value="1"/>
</dbReference>
<dbReference type="InterPro" id="IPR012910">
    <property type="entry name" value="Plug_dom"/>
</dbReference>
<dbReference type="PROSITE" id="PS52016">
    <property type="entry name" value="TONB_DEPENDENT_REC_3"/>
    <property type="match status" value="1"/>
</dbReference>